<keyword evidence="8 16" id="KW-0418">Kinase</keyword>
<keyword evidence="17" id="KW-1185">Reference proteome</keyword>
<dbReference type="GO" id="GO:0016301">
    <property type="term" value="F:kinase activity"/>
    <property type="evidence" value="ECO:0007669"/>
    <property type="project" value="UniProtKB-KW"/>
</dbReference>
<evidence type="ECO:0000256" key="1">
    <source>
        <dbReference type="ARBA" id="ARBA00004651"/>
    </source>
</evidence>
<keyword evidence="11" id="KW-0443">Lipid metabolism</keyword>
<dbReference type="Pfam" id="PF01219">
    <property type="entry name" value="DAGK_prokar"/>
    <property type="match status" value="1"/>
</dbReference>
<evidence type="ECO:0000256" key="2">
    <source>
        <dbReference type="ARBA" id="ARBA00005967"/>
    </source>
</evidence>
<feature type="transmembrane region" description="Helical" evidence="15">
    <location>
        <begin position="31"/>
        <end position="48"/>
    </location>
</feature>
<keyword evidence="4" id="KW-0444">Lipid biosynthesis</keyword>
<evidence type="ECO:0000256" key="9">
    <source>
        <dbReference type="ARBA" id="ARBA00022840"/>
    </source>
</evidence>
<dbReference type="CDD" id="cd14265">
    <property type="entry name" value="UDPK_IM_like"/>
    <property type="match status" value="1"/>
</dbReference>
<accession>A0ABU0CU51</accession>
<feature type="transmembrane region" description="Helical" evidence="15">
    <location>
        <begin position="96"/>
        <end position="115"/>
    </location>
</feature>
<sequence>MPQAKRTKRLSQSFKYAFHGIAYVLMSQRNMKIHFAMASLILILALVLDVPLSQFLWVIFSIFFVLCMETLNTAIERTVDLVTTEYHPLAKLAKDVAAGVVLFAALFAVVTGLIVFTEPLLSVAGVQLPFPIEHMTIVAILCFLIAVFLFSLRKAGKKDG</sequence>
<keyword evidence="7" id="KW-0547">Nucleotide-binding</keyword>
<dbReference type="InterPro" id="IPR036945">
    <property type="entry name" value="DAGK_sf"/>
</dbReference>
<reference evidence="16 17" key="1">
    <citation type="submission" date="2023-07" db="EMBL/GenBank/DDBJ databases">
        <title>Genomic Encyclopedia of Type Strains, Phase IV (KMG-IV): sequencing the most valuable type-strain genomes for metagenomic binning, comparative biology and taxonomic classification.</title>
        <authorList>
            <person name="Goeker M."/>
        </authorList>
    </citation>
    <scope>NUCLEOTIDE SEQUENCE [LARGE SCALE GENOMIC DNA]</scope>
    <source>
        <strain evidence="16 17">DSM 17740</strain>
    </source>
</reference>
<dbReference type="InterPro" id="IPR033717">
    <property type="entry name" value="UDPK"/>
</dbReference>
<keyword evidence="10 15" id="KW-1133">Transmembrane helix</keyword>
<evidence type="ECO:0000256" key="7">
    <source>
        <dbReference type="ARBA" id="ARBA00022741"/>
    </source>
</evidence>
<evidence type="ECO:0000313" key="16">
    <source>
        <dbReference type="EMBL" id="MDQ0339642.1"/>
    </source>
</evidence>
<keyword evidence="3" id="KW-1003">Cell membrane</keyword>
<evidence type="ECO:0000256" key="13">
    <source>
        <dbReference type="ARBA" id="ARBA00023209"/>
    </source>
</evidence>
<evidence type="ECO:0000256" key="5">
    <source>
        <dbReference type="ARBA" id="ARBA00022679"/>
    </source>
</evidence>
<evidence type="ECO:0000256" key="10">
    <source>
        <dbReference type="ARBA" id="ARBA00022989"/>
    </source>
</evidence>
<keyword evidence="5" id="KW-0808">Transferase</keyword>
<evidence type="ECO:0000256" key="15">
    <source>
        <dbReference type="SAM" id="Phobius"/>
    </source>
</evidence>
<dbReference type="InterPro" id="IPR000829">
    <property type="entry name" value="DAGK"/>
</dbReference>
<gene>
    <name evidence="16" type="ORF">J2S00_002430</name>
</gene>
<evidence type="ECO:0000256" key="4">
    <source>
        <dbReference type="ARBA" id="ARBA00022516"/>
    </source>
</evidence>
<dbReference type="PANTHER" id="PTHR34299">
    <property type="entry name" value="DIACYLGLYCEROL KINASE"/>
    <property type="match status" value="1"/>
</dbReference>
<keyword evidence="14" id="KW-1208">Phospholipid metabolism</keyword>
<dbReference type="EMBL" id="JAUSUQ010000008">
    <property type="protein sequence ID" value="MDQ0339642.1"/>
    <property type="molecule type" value="Genomic_DNA"/>
</dbReference>
<proteinExistence type="inferred from homology"/>
<evidence type="ECO:0000256" key="8">
    <source>
        <dbReference type="ARBA" id="ARBA00022777"/>
    </source>
</evidence>
<dbReference type="Gene3D" id="1.10.287.3610">
    <property type="match status" value="1"/>
</dbReference>
<evidence type="ECO:0000313" key="17">
    <source>
        <dbReference type="Proteomes" id="UP001232445"/>
    </source>
</evidence>
<evidence type="ECO:0000256" key="12">
    <source>
        <dbReference type="ARBA" id="ARBA00023136"/>
    </source>
</evidence>
<name>A0ABU0CU51_9BACI</name>
<keyword evidence="13" id="KW-0594">Phospholipid biosynthesis</keyword>
<protein>
    <submittedName>
        <fullName evidence="16">Diacylglycerol kinase</fullName>
    </submittedName>
</protein>
<keyword evidence="6 15" id="KW-0812">Transmembrane</keyword>
<organism evidence="16 17">
    <name type="scientific">Caldalkalibacillus uzonensis</name>
    <dbReference type="NCBI Taxonomy" id="353224"/>
    <lineage>
        <taxon>Bacteria</taxon>
        <taxon>Bacillati</taxon>
        <taxon>Bacillota</taxon>
        <taxon>Bacilli</taxon>
        <taxon>Bacillales</taxon>
        <taxon>Bacillaceae</taxon>
        <taxon>Caldalkalibacillus</taxon>
    </lineage>
</organism>
<comment type="similarity">
    <text evidence="2">Belongs to the bacterial diacylglycerol kinase family.</text>
</comment>
<keyword evidence="9" id="KW-0067">ATP-binding</keyword>
<evidence type="ECO:0000256" key="14">
    <source>
        <dbReference type="ARBA" id="ARBA00023264"/>
    </source>
</evidence>
<dbReference type="Proteomes" id="UP001232445">
    <property type="component" value="Unassembled WGS sequence"/>
</dbReference>
<evidence type="ECO:0000256" key="11">
    <source>
        <dbReference type="ARBA" id="ARBA00023098"/>
    </source>
</evidence>
<feature type="transmembrane region" description="Helical" evidence="15">
    <location>
        <begin position="135"/>
        <end position="152"/>
    </location>
</feature>
<dbReference type="RefSeq" id="WP_307339925.1">
    <property type="nucleotide sequence ID" value="NZ_JAUSUQ010000008.1"/>
</dbReference>
<evidence type="ECO:0000256" key="3">
    <source>
        <dbReference type="ARBA" id="ARBA00022475"/>
    </source>
</evidence>
<feature type="transmembrane region" description="Helical" evidence="15">
    <location>
        <begin position="54"/>
        <end position="75"/>
    </location>
</feature>
<dbReference type="PROSITE" id="PS01069">
    <property type="entry name" value="DAGK_PROKAR"/>
    <property type="match status" value="1"/>
</dbReference>
<comment type="caution">
    <text evidence="16">The sequence shown here is derived from an EMBL/GenBank/DDBJ whole genome shotgun (WGS) entry which is preliminary data.</text>
</comment>
<dbReference type="PANTHER" id="PTHR34299:SF1">
    <property type="entry name" value="DIACYLGLYCEROL KINASE"/>
    <property type="match status" value="1"/>
</dbReference>
<comment type="subcellular location">
    <subcellularLocation>
        <location evidence="1">Cell membrane</location>
        <topology evidence="1">Multi-pass membrane protein</topology>
    </subcellularLocation>
</comment>
<keyword evidence="12 15" id="KW-0472">Membrane</keyword>
<evidence type="ECO:0000256" key="6">
    <source>
        <dbReference type="ARBA" id="ARBA00022692"/>
    </source>
</evidence>